<evidence type="ECO:0000259" key="8">
    <source>
        <dbReference type="SMART" id="SM00014"/>
    </source>
</evidence>
<sequence length="216" mass="22943">MGTMDSDLYRDITRFAHDTPSWFQHLMEAFTELGLLLFAALFVVAWWRARRGDPRALAVAVLAPLATGVAYVCSELVKSGIDEERPCRAVSGALTSLVACPPHGDWSFPSNHATIAASAAVGLALAWPAIGWLTVPIALLMAFSRVFVGVHYPHDVAVGLVLGALVSFLVVRLLTAGGTRVAVSMRGSGNGAVRWFAGPSAGEMPVVGAPRHANRR</sequence>
<gene>
    <name evidence="9" type="ORF">EOT10_36055</name>
</gene>
<dbReference type="Pfam" id="PF01569">
    <property type="entry name" value="PAP2"/>
    <property type="match status" value="1"/>
</dbReference>
<evidence type="ECO:0000256" key="1">
    <source>
        <dbReference type="ARBA" id="ARBA00004651"/>
    </source>
</evidence>
<evidence type="ECO:0000256" key="5">
    <source>
        <dbReference type="ARBA" id="ARBA00022989"/>
    </source>
</evidence>
<evidence type="ECO:0000256" key="6">
    <source>
        <dbReference type="ARBA" id="ARBA00023136"/>
    </source>
</evidence>
<keyword evidence="3 7" id="KW-0812">Transmembrane</keyword>
<evidence type="ECO:0000313" key="9">
    <source>
        <dbReference type="EMBL" id="RVU16778.1"/>
    </source>
</evidence>
<evidence type="ECO:0000256" key="4">
    <source>
        <dbReference type="ARBA" id="ARBA00022801"/>
    </source>
</evidence>
<evidence type="ECO:0000256" key="3">
    <source>
        <dbReference type="ARBA" id="ARBA00022692"/>
    </source>
</evidence>
<keyword evidence="6 7" id="KW-0472">Membrane</keyword>
<reference evidence="9 10" key="1">
    <citation type="submission" date="2019-01" db="EMBL/GenBank/DDBJ databases">
        <title>Genome sequences of Streptomyces and Rhizobium isolates collected from root and soil.</title>
        <authorList>
            <person name="Chhettri S."/>
            <person name="Sevigny J.L."/>
            <person name="Sen A."/>
            <person name="Ennis N."/>
            <person name="Tisa L."/>
        </authorList>
    </citation>
    <scope>NUCLEOTIDE SEQUENCE [LARGE SCALE GENOMIC DNA]</scope>
    <source>
        <strain evidence="9 10">San01</strain>
    </source>
</reference>
<keyword evidence="4" id="KW-0378">Hydrolase</keyword>
<feature type="transmembrane region" description="Helical" evidence="7">
    <location>
        <begin position="115"/>
        <end position="144"/>
    </location>
</feature>
<dbReference type="PANTHER" id="PTHR14969">
    <property type="entry name" value="SPHINGOSINE-1-PHOSPHATE PHOSPHOHYDROLASE"/>
    <property type="match status" value="1"/>
</dbReference>
<proteinExistence type="predicted"/>
<protein>
    <submittedName>
        <fullName evidence="9">Phosphatase PAP2 family protein</fullName>
    </submittedName>
</protein>
<dbReference type="Gene3D" id="1.20.144.10">
    <property type="entry name" value="Phosphatidic acid phosphatase type 2/haloperoxidase"/>
    <property type="match status" value="1"/>
</dbReference>
<dbReference type="PANTHER" id="PTHR14969:SF62">
    <property type="entry name" value="DECAPRENYLPHOSPHORYL-5-PHOSPHORIBOSE PHOSPHATASE RV3807C-RELATED"/>
    <property type="match status" value="1"/>
</dbReference>
<name>A0A3S2V8X3_9ACTN</name>
<dbReference type="Proteomes" id="UP000283128">
    <property type="component" value="Unassembled WGS sequence"/>
</dbReference>
<evidence type="ECO:0000313" key="10">
    <source>
        <dbReference type="Proteomes" id="UP000283128"/>
    </source>
</evidence>
<accession>A0A3S2V8X3</accession>
<dbReference type="OrthoDB" id="5243958at2"/>
<dbReference type="EMBL" id="RZYA01000026">
    <property type="protein sequence ID" value="RVU16778.1"/>
    <property type="molecule type" value="Genomic_DNA"/>
</dbReference>
<organism evidence="9 10">
    <name type="scientific">Streptomyces antnestii</name>
    <dbReference type="NCBI Taxonomy" id="2494256"/>
    <lineage>
        <taxon>Bacteria</taxon>
        <taxon>Bacillati</taxon>
        <taxon>Actinomycetota</taxon>
        <taxon>Actinomycetes</taxon>
        <taxon>Kitasatosporales</taxon>
        <taxon>Streptomycetaceae</taxon>
        <taxon>Streptomyces</taxon>
    </lineage>
</organism>
<evidence type="ECO:0000256" key="2">
    <source>
        <dbReference type="ARBA" id="ARBA00022475"/>
    </source>
</evidence>
<feature type="transmembrane region" description="Helical" evidence="7">
    <location>
        <begin position="29"/>
        <end position="47"/>
    </location>
</feature>
<dbReference type="InterPro" id="IPR036938">
    <property type="entry name" value="PAP2/HPO_sf"/>
</dbReference>
<feature type="transmembrane region" description="Helical" evidence="7">
    <location>
        <begin position="156"/>
        <end position="175"/>
    </location>
</feature>
<feature type="domain" description="Phosphatidic acid phosphatase type 2/haloperoxidase" evidence="8">
    <location>
        <begin position="57"/>
        <end position="171"/>
    </location>
</feature>
<dbReference type="SMART" id="SM00014">
    <property type="entry name" value="acidPPc"/>
    <property type="match status" value="1"/>
</dbReference>
<dbReference type="AlphaFoldDB" id="A0A3S2V8X3"/>
<dbReference type="RefSeq" id="WP_127832606.1">
    <property type="nucleotide sequence ID" value="NZ_RZYA01000026.1"/>
</dbReference>
<comment type="subcellular location">
    <subcellularLocation>
        <location evidence="1">Cell membrane</location>
        <topology evidence="1">Multi-pass membrane protein</topology>
    </subcellularLocation>
</comment>
<comment type="caution">
    <text evidence="9">The sequence shown here is derived from an EMBL/GenBank/DDBJ whole genome shotgun (WGS) entry which is preliminary data.</text>
</comment>
<dbReference type="GO" id="GO:0005886">
    <property type="term" value="C:plasma membrane"/>
    <property type="evidence" value="ECO:0007669"/>
    <property type="project" value="UniProtKB-SubCell"/>
</dbReference>
<keyword evidence="5 7" id="KW-1133">Transmembrane helix</keyword>
<evidence type="ECO:0000256" key="7">
    <source>
        <dbReference type="SAM" id="Phobius"/>
    </source>
</evidence>
<keyword evidence="2" id="KW-1003">Cell membrane</keyword>
<keyword evidence="10" id="KW-1185">Reference proteome</keyword>
<dbReference type="SUPFAM" id="SSF48317">
    <property type="entry name" value="Acid phosphatase/Vanadium-dependent haloperoxidase"/>
    <property type="match status" value="1"/>
</dbReference>
<dbReference type="GO" id="GO:0016787">
    <property type="term" value="F:hydrolase activity"/>
    <property type="evidence" value="ECO:0007669"/>
    <property type="project" value="UniProtKB-KW"/>
</dbReference>
<dbReference type="InterPro" id="IPR000326">
    <property type="entry name" value="PAP2/HPO"/>
</dbReference>